<evidence type="ECO:0000313" key="3">
    <source>
        <dbReference type="Proteomes" id="UP001058271"/>
    </source>
</evidence>
<keyword evidence="3" id="KW-1185">Reference proteome</keyword>
<keyword evidence="1" id="KW-0732">Signal</keyword>
<dbReference type="EMBL" id="CP073721">
    <property type="protein sequence ID" value="UWZ37460.1"/>
    <property type="molecule type" value="Genomic_DNA"/>
</dbReference>
<dbReference type="InterPro" id="IPR006311">
    <property type="entry name" value="TAT_signal"/>
</dbReference>
<gene>
    <name evidence="2" type="ORF">Drose_04045</name>
</gene>
<dbReference type="PROSITE" id="PS51318">
    <property type="entry name" value="TAT"/>
    <property type="match status" value="1"/>
</dbReference>
<organism evidence="2 3">
    <name type="scientific">Dactylosporangium roseum</name>
    <dbReference type="NCBI Taxonomy" id="47989"/>
    <lineage>
        <taxon>Bacteria</taxon>
        <taxon>Bacillati</taxon>
        <taxon>Actinomycetota</taxon>
        <taxon>Actinomycetes</taxon>
        <taxon>Micromonosporales</taxon>
        <taxon>Micromonosporaceae</taxon>
        <taxon>Dactylosporangium</taxon>
    </lineage>
</organism>
<name>A0ABY5Z5Y1_9ACTN</name>
<accession>A0ABY5Z5Y1</accession>
<evidence type="ECO:0000313" key="2">
    <source>
        <dbReference type="EMBL" id="UWZ37460.1"/>
    </source>
</evidence>
<dbReference type="Proteomes" id="UP001058271">
    <property type="component" value="Chromosome"/>
</dbReference>
<dbReference type="RefSeq" id="WP_260726817.1">
    <property type="nucleotide sequence ID" value="NZ_BAAABS010000073.1"/>
</dbReference>
<sequence>MNRTTRRILVAGAVSLAASFVAPNPAHAETTPGMPAKCYQWPLQRLDVAWSSGKLFRTDPIEVTPGSPCADINVRAVLDVDGRPTCRTLRVVFDQTGAKGRWRRVCKRWVVLYRGAEEGDVYRIESKGRPSTVGVRG</sequence>
<proteinExistence type="predicted"/>
<evidence type="ECO:0000256" key="1">
    <source>
        <dbReference type="SAM" id="SignalP"/>
    </source>
</evidence>
<reference evidence="2" key="1">
    <citation type="submission" date="2021-04" db="EMBL/GenBank/DDBJ databases">
        <title>Biosynthetic gene clusters of Dactylosporangioum roseum.</title>
        <authorList>
            <person name="Hartkoorn R.C."/>
            <person name="Beaudoing E."/>
            <person name="Hot D."/>
            <person name="Moureu S."/>
        </authorList>
    </citation>
    <scope>NUCLEOTIDE SEQUENCE</scope>
    <source>
        <strain evidence="2">NRRL B-16295</strain>
    </source>
</reference>
<feature type="signal peptide" evidence="1">
    <location>
        <begin position="1"/>
        <end position="28"/>
    </location>
</feature>
<feature type="chain" id="PRO_5047115614" description="Secreted protein" evidence="1">
    <location>
        <begin position="29"/>
        <end position="137"/>
    </location>
</feature>
<evidence type="ECO:0008006" key="4">
    <source>
        <dbReference type="Google" id="ProtNLM"/>
    </source>
</evidence>
<protein>
    <recommendedName>
        <fullName evidence="4">Secreted protein</fullName>
    </recommendedName>
</protein>